<dbReference type="SUPFAM" id="SSF52172">
    <property type="entry name" value="CheY-like"/>
    <property type="match status" value="1"/>
</dbReference>
<evidence type="ECO:0000259" key="8">
    <source>
        <dbReference type="PROSITE" id="PS51350"/>
    </source>
</evidence>
<evidence type="ECO:0000256" key="5">
    <source>
        <dbReference type="PROSITE-ProRule" id="PRU00169"/>
    </source>
</evidence>
<keyword evidence="10" id="KW-1185">Reference proteome</keyword>
<organism evidence="9 10">
    <name type="scientific">Aquisphaera giovannonii</name>
    <dbReference type="NCBI Taxonomy" id="406548"/>
    <lineage>
        <taxon>Bacteria</taxon>
        <taxon>Pseudomonadati</taxon>
        <taxon>Planctomycetota</taxon>
        <taxon>Planctomycetia</taxon>
        <taxon>Isosphaerales</taxon>
        <taxon>Isosphaeraceae</taxon>
        <taxon>Aquisphaera</taxon>
    </lineage>
</organism>
<evidence type="ECO:0000313" key="9">
    <source>
        <dbReference type="EMBL" id="QEH38722.1"/>
    </source>
</evidence>
<accession>A0A5B9WDR8</accession>
<dbReference type="PROSITE" id="PS50110">
    <property type="entry name" value="RESPONSE_REGULATORY"/>
    <property type="match status" value="1"/>
</dbReference>
<dbReference type="InterPro" id="IPR001789">
    <property type="entry name" value="Sig_transdc_resp-reg_receiver"/>
</dbReference>
<dbReference type="InterPro" id="IPR000032">
    <property type="entry name" value="HPr-like"/>
</dbReference>
<evidence type="ECO:0000256" key="2">
    <source>
        <dbReference type="ARBA" id="ARBA00012438"/>
    </source>
</evidence>
<name>A0A5B9WDR8_9BACT</name>
<feature type="domain" description="Response regulatory" evidence="7">
    <location>
        <begin position="12"/>
        <end position="127"/>
    </location>
</feature>
<sequence length="240" mass="26034">MTQPHDRLELARVLVVDDDRDNAESLGCLLQLYGHHVEIALDGREAIRAARDLRPDFVLLDVALPEMDGYEIAGHLRREAQGAMTLIAITGYGRDEDRRRTREAGFDHHFVKPLDGPTLDVLIALMGGEAAAWDDGHAGRRDGRPTRDGDGPAKPRRLAAVNNVLGLHLRAAGRLSQLASRFRAAVRVGCDGRTADGRSVLELTTLGAPCGAWLVVEADGEDAPEAVEAVIALIERGFDE</sequence>
<feature type="compositionally biased region" description="Basic and acidic residues" evidence="6">
    <location>
        <begin position="134"/>
        <end position="153"/>
    </location>
</feature>
<dbReference type="PANTHER" id="PTHR43047:SF72">
    <property type="entry name" value="OSMOSENSING HISTIDINE PROTEIN KINASE SLN1"/>
    <property type="match status" value="1"/>
</dbReference>
<keyword evidence="5" id="KW-0597">Phosphoprotein</keyword>
<evidence type="ECO:0000256" key="6">
    <source>
        <dbReference type="SAM" id="MobiDB-lite"/>
    </source>
</evidence>
<dbReference type="InterPro" id="IPR011006">
    <property type="entry name" value="CheY-like_superfamily"/>
</dbReference>
<dbReference type="GO" id="GO:0009927">
    <property type="term" value="F:histidine phosphotransfer kinase activity"/>
    <property type="evidence" value="ECO:0007669"/>
    <property type="project" value="TreeGrafter"/>
</dbReference>
<feature type="modified residue" description="4-aspartylphosphate" evidence="5">
    <location>
        <position position="61"/>
    </location>
</feature>
<gene>
    <name evidence="9" type="primary">afsQ1_2</name>
    <name evidence="9" type="ORF">OJF2_73280</name>
</gene>
<keyword evidence="4" id="KW-0418">Kinase</keyword>
<evidence type="ECO:0000259" key="7">
    <source>
        <dbReference type="PROSITE" id="PS50110"/>
    </source>
</evidence>
<evidence type="ECO:0000256" key="1">
    <source>
        <dbReference type="ARBA" id="ARBA00000085"/>
    </source>
</evidence>
<comment type="catalytic activity">
    <reaction evidence="1">
        <text>ATP + protein L-histidine = ADP + protein N-phospho-L-histidine.</text>
        <dbReference type="EC" id="2.7.13.3"/>
    </reaction>
</comment>
<dbReference type="InterPro" id="IPR035895">
    <property type="entry name" value="HPr-like_sf"/>
</dbReference>
<feature type="region of interest" description="Disordered" evidence="6">
    <location>
        <begin position="134"/>
        <end position="155"/>
    </location>
</feature>
<evidence type="ECO:0000256" key="4">
    <source>
        <dbReference type="ARBA" id="ARBA00022777"/>
    </source>
</evidence>
<dbReference type="EC" id="2.7.13.3" evidence="2"/>
<dbReference type="GO" id="GO:0000155">
    <property type="term" value="F:phosphorelay sensor kinase activity"/>
    <property type="evidence" value="ECO:0007669"/>
    <property type="project" value="TreeGrafter"/>
</dbReference>
<protein>
    <recommendedName>
        <fullName evidence="2">histidine kinase</fullName>
        <ecNumber evidence="2">2.7.13.3</ecNumber>
    </recommendedName>
</protein>
<proteinExistence type="predicted"/>
<feature type="domain" description="HPr" evidence="8">
    <location>
        <begin position="154"/>
        <end position="240"/>
    </location>
</feature>
<dbReference type="KEGG" id="agv:OJF2_73280"/>
<dbReference type="Pfam" id="PF00072">
    <property type="entry name" value="Response_reg"/>
    <property type="match status" value="1"/>
</dbReference>
<dbReference type="GO" id="GO:0005886">
    <property type="term" value="C:plasma membrane"/>
    <property type="evidence" value="ECO:0007669"/>
    <property type="project" value="TreeGrafter"/>
</dbReference>
<dbReference type="Gene3D" id="3.40.50.2300">
    <property type="match status" value="1"/>
</dbReference>
<dbReference type="NCBIfam" id="TIGR01003">
    <property type="entry name" value="PTS_HPr_family"/>
    <property type="match status" value="1"/>
</dbReference>
<keyword evidence="3" id="KW-0808">Transferase</keyword>
<dbReference type="Pfam" id="PF00381">
    <property type="entry name" value="PTS-HPr"/>
    <property type="match status" value="1"/>
</dbReference>
<evidence type="ECO:0000313" key="10">
    <source>
        <dbReference type="Proteomes" id="UP000324233"/>
    </source>
</evidence>
<reference evidence="9 10" key="1">
    <citation type="submission" date="2019-08" db="EMBL/GenBank/DDBJ databases">
        <title>Deep-cultivation of Planctomycetes and their phenomic and genomic characterization uncovers novel biology.</title>
        <authorList>
            <person name="Wiegand S."/>
            <person name="Jogler M."/>
            <person name="Boedeker C."/>
            <person name="Pinto D."/>
            <person name="Vollmers J."/>
            <person name="Rivas-Marin E."/>
            <person name="Kohn T."/>
            <person name="Peeters S.H."/>
            <person name="Heuer A."/>
            <person name="Rast P."/>
            <person name="Oberbeckmann S."/>
            <person name="Bunk B."/>
            <person name="Jeske O."/>
            <person name="Meyerdierks A."/>
            <person name="Storesund J.E."/>
            <person name="Kallscheuer N."/>
            <person name="Luecker S."/>
            <person name="Lage O.M."/>
            <person name="Pohl T."/>
            <person name="Merkel B.J."/>
            <person name="Hornburger P."/>
            <person name="Mueller R.-W."/>
            <person name="Bruemmer F."/>
            <person name="Labrenz M."/>
            <person name="Spormann A.M."/>
            <person name="Op den Camp H."/>
            <person name="Overmann J."/>
            <person name="Amann R."/>
            <person name="Jetten M.S.M."/>
            <person name="Mascher T."/>
            <person name="Medema M.H."/>
            <person name="Devos D.P."/>
            <person name="Kaster A.-K."/>
            <person name="Ovreas L."/>
            <person name="Rohde M."/>
            <person name="Galperin M.Y."/>
            <person name="Jogler C."/>
        </authorList>
    </citation>
    <scope>NUCLEOTIDE SEQUENCE [LARGE SCALE GENOMIC DNA]</scope>
    <source>
        <strain evidence="9 10">OJF2</strain>
    </source>
</reference>
<dbReference type="PANTHER" id="PTHR43047">
    <property type="entry name" value="TWO-COMPONENT HISTIDINE PROTEIN KINASE"/>
    <property type="match status" value="1"/>
</dbReference>
<dbReference type="Gene3D" id="3.30.1340.10">
    <property type="entry name" value="HPr-like"/>
    <property type="match status" value="1"/>
</dbReference>
<dbReference type="PRINTS" id="PR00107">
    <property type="entry name" value="PHOSPHOCPHPR"/>
</dbReference>
<dbReference type="SMART" id="SM00448">
    <property type="entry name" value="REC"/>
    <property type="match status" value="1"/>
</dbReference>
<dbReference type="AlphaFoldDB" id="A0A5B9WDR8"/>
<dbReference type="PROSITE" id="PS51350">
    <property type="entry name" value="PTS_HPR_DOM"/>
    <property type="match status" value="1"/>
</dbReference>
<dbReference type="RefSeq" id="WP_168222244.1">
    <property type="nucleotide sequence ID" value="NZ_CP042997.1"/>
</dbReference>
<dbReference type="SUPFAM" id="SSF55594">
    <property type="entry name" value="HPr-like"/>
    <property type="match status" value="1"/>
</dbReference>
<evidence type="ECO:0000256" key="3">
    <source>
        <dbReference type="ARBA" id="ARBA00022679"/>
    </source>
</evidence>
<dbReference type="Proteomes" id="UP000324233">
    <property type="component" value="Chromosome"/>
</dbReference>
<dbReference type="EMBL" id="CP042997">
    <property type="protein sequence ID" value="QEH38722.1"/>
    <property type="molecule type" value="Genomic_DNA"/>
</dbReference>